<dbReference type="Proteomes" id="UP000265703">
    <property type="component" value="Unassembled WGS sequence"/>
</dbReference>
<proteinExistence type="predicted"/>
<dbReference type="OrthoDB" id="2450919at2759"/>
<dbReference type="EMBL" id="QKYT01000506">
    <property type="protein sequence ID" value="RIA84247.1"/>
    <property type="molecule type" value="Genomic_DNA"/>
</dbReference>
<dbReference type="AlphaFoldDB" id="A0A397SJT1"/>
<gene>
    <name evidence="2" type="ORF">C1645_880034</name>
</gene>
<comment type="caution">
    <text evidence="2">The sequence shown here is derived from an EMBL/GenBank/DDBJ whole genome shotgun (WGS) entry which is preliminary data.</text>
</comment>
<name>A0A397SJT1_9GLOM</name>
<feature type="compositionally biased region" description="Polar residues" evidence="1">
    <location>
        <begin position="10"/>
        <end position="21"/>
    </location>
</feature>
<keyword evidence="3" id="KW-1185">Reference proteome</keyword>
<organism evidence="2 3">
    <name type="scientific">Glomus cerebriforme</name>
    <dbReference type="NCBI Taxonomy" id="658196"/>
    <lineage>
        <taxon>Eukaryota</taxon>
        <taxon>Fungi</taxon>
        <taxon>Fungi incertae sedis</taxon>
        <taxon>Mucoromycota</taxon>
        <taxon>Glomeromycotina</taxon>
        <taxon>Glomeromycetes</taxon>
        <taxon>Glomerales</taxon>
        <taxon>Glomeraceae</taxon>
        <taxon>Glomus</taxon>
    </lineage>
</organism>
<protein>
    <submittedName>
        <fullName evidence="2">Uncharacterized protein</fullName>
    </submittedName>
</protein>
<evidence type="ECO:0000256" key="1">
    <source>
        <dbReference type="SAM" id="MobiDB-lite"/>
    </source>
</evidence>
<sequence length="218" mass="24465">MLLRAENSAIPRSSGVSPTLSLSGRFPCEEEEQKIANFETTIHFRIDGDGIFALGVDLAMMTVGALKDRLLTLGHITSRDVRLCRIDQGREVEMTMRTAALVKDYFANDLSTHDSKIANEINVHVSEINNTFTAEIGKFNASFTKELTVIIENFNEAKIPFTSEEKLSLNTITNKLSEAEKLWNHIIIIFVKISFEFTSIKASIEILQNDIVQHYAVV</sequence>
<reference evidence="2 3" key="1">
    <citation type="submission" date="2018-06" db="EMBL/GenBank/DDBJ databases">
        <title>Comparative genomics reveals the genomic features of Rhizophagus irregularis, R. cerebriforme, R. diaphanum and Gigaspora rosea, and their symbiotic lifestyle signature.</title>
        <authorList>
            <person name="Morin E."/>
            <person name="San Clemente H."/>
            <person name="Chen E.C.H."/>
            <person name="De La Providencia I."/>
            <person name="Hainaut M."/>
            <person name="Kuo A."/>
            <person name="Kohler A."/>
            <person name="Murat C."/>
            <person name="Tang N."/>
            <person name="Roy S."/>
            <person name="Loubradou J."/>
            <person name="Henrissat B."/>
            <person name="Grigoriev I.V."/>
            <person name="Corradi N."/>
            <person name="Roux C."/>
            <person name="Martin F.M."/>
        </authorList>
    </citation>
    <scope>NUCLEOTIDE SEQUENCE [LARGE SCALE GENOMIC DNA]</scope>
    <source>
        <strain evidence="2 3">DAOM 227022</strain>
    </source>
</reference>
<evidence type="ECO:0000313" key="3">
    <source>
        <dbReference type="Proteomes" id="UP000265703"/>
    </source>
</evidence>
<evidence type="ECO:0000313" key="2">
    <source>
        <dbReference type="EMBL" id="RIA84247.1"/>
    </source>
</evidence>
<accession>A0A397SJT1</accession>
<feature type="region of interest" description="Disordered" evidence="1">
    <location>
        <begin position="1"/>
        <end position="21"/>
    </location>
</feature>